<protein>
    <recommendedName>
        <fullName evidence="2">C2orf72-like C-terminal domain-containing protein</fullName>
    </recommendedName>
</protein>
<name>A0A401NVU0_SCYTO</name>
<dbReference type="PANTHER" id="PTHR35675:SF1">
    <property type="entry name" value="RIKEN CDNA 2810459M11 GENE"/>
    <property type="match status" value="1"/>
</dbReference>
<accession>A0A401NVU0</accession>
<dbReference type="Proteomes" id="UP000288216">
    <property type="component" value="Unassembled WGS sequence"/>
</dbReference>
<dbReference type="InterPro" id="IPR027868">
    <property type="entry name" value="C2orf72-like_C"/>
</dbReference>
<feature type="domain" description="C2orf72-like C-terminal" evidence="2">
    <location>
        <begin position="149"/>
        <end position="252"/>
    </location>
</feature>
<sequence>MEGGRADLDPDGTEREFQQLINAIGGRESIFLIGEVCESRDLMFQFVNNLFPCSAKLHSKLSDSGSSQQTTEPQCKEPDNERECETLLDSPSKVTHTVNGTKEQRRIKARLILFLFHQDFICNKRNDLVIRELLKDVRHRSSSWEDLPALIGVVHADTVTGELHVAVRLIEYYLRAVFHRHPGECVQALPFIANQPDSMTQLKKTTCVVLRAVSSITTDVRKRRGICFPGIPCFFRNTRRRIEDRQVNNIRNCIEQEGISKNAGTDAVSQQLTVGPSTVDGFKTDLQIDSGGNNGMNMETEV</sequence>
<dbReference type="AlphaFoldDB" id="A0A401NVU0"/>
<dbReference type="PANTHER" id="PTHR35675">
    <property type="entry name" value="HYPOTHETICAL PROTEIN LOC100362216"/>
    <property type="match status" value="1"/>
</dbReference>
<dbReference type="Pfam" id="PF15443">
    <property type="entry name" value="DUF4630"/>
    <property type="match status" value="1"/>
</dbReference>
<evidence type="ECO:0000259" key="2">
    <source>
        <dbReference type="Pfam" id="PF15443"/>
    </source>
</evidence>
<keyword evidence="4" id="KW-1185">Reference proteome</keyword>
<reference evidence="3 4" key="1">
    <citation type="journal article" date="2018" name="Nat. Ecol. Evol.">
        <title>Shark genomes provide insights into elasmobranch evolution and the origin of vertebrates.</title>
        <authorList>
            <person name="Hara Y"/>
            <person name="Yamaguchi K"/>
            <person name="Onimaru K"/>
            <person name="Kadota M"/>
            <person name="Koyanagi M"/>
            <person name="Keeley SD"/>
            <person name="Tatsumi K"/>
            <person name="Tanaka K"/>
            <person name="Motone F"/>
            <person name="Kageyama Y"/>
            <person name="Nozu R"/>
            <person name="Adachi N"/>
            <person name="Nishimura O"/>
            <person name="Nakagawa R"/>
            <person name="Tanegashima C"/>
            <person name="Kiyatake I"/>
            <person name="Matsumoto R"/>
            <person name="Murakumo K"/>
            <person name="Nishida K"/>
            <person name="Terakita A"/>
            <person name="Kuratani S"/>
            <person name="Sato K"/>
            <person name="Hyodo S Kuraku.S."/>
        </authorList>
    </citation>
    <scope>NUCLEOTIDE SEQUENCE [LARGE SCALE GENOMIC DNA]</scope>
</reference>
<dbReference type="OMA" id="HRHPGEC"/>
<evidence type="ECO:0000256" key="1">
    <source>
        <dbReference type="SAM" id="MobiDB-lite"/>
    </source>
</evidence>
<proteinExistence type="predicted"/>
<feature type="compositionally biased region" description="Polar residues" evidence="1">
    <location>
        <begin position="62"/>
        <end position="73"/>
    </location>
</feature>
<evidence type="ECO:0000313" key="3">
    <source>
        <dbReference type="EMBL" id="GCB64977.1"/>
    </source>
</evidence>
<feature type="compositionally biased region" description="Basic and acidic residues" evidence="1">
    <location>
        <begin position="74"/>
        <end position="85"/>
    </location>
</feature>
<organism evidence="3 4">
    <name type="scientific">Scyliorhinus torazame</name>
    <name type="common">Cloudy catshark</name>
    <name type="synonym">Catulus torazame</name>
    <dbReference type="NCBI Taxonomy" id="75743"/>
    <lineage>
        <taxon>Eukaryota</taxon>
        <taxon>Metazoa</taxon>
        <taxon>Chordata</taxon>
        <taxon>Craniata</taxon>
        <taxon>Vertebrata</taxon>
        <taxon>Chondrichthyes</taxon>
        <taxon>Elasmobranchii</taxon>
        <taxon>Galeomorphii</taxon>
        <taxon>Galeoidea</taxon>
        <taxon>Carcharhiniformes</taxon>
        <taxon>Scyliorhinidae</taxon>
        <taxon>Scyliorhinus</taxon>
    </lineage>
</organism>
<feature type="region of interest" description="Disordered" evidence="1">
    <location>
        <begin position="61"/>
        <end position="86"/>
    </location>
</feature>
<dbReference type="OrthoDB" id="9908060at2759"/>
<comment type="caution">
    <text evidence="3">The sequence shown here is derived from an EMBL/GenBank/DDBJ whole genome shotgun (WGS) entry which is preliminary data.</text>
</comment>
<gene>
    <name evidence="3" type="ORF">scyTo_0009907</name>
</gene>
<evidence type="ECO:0000313" key="4">
    <source>
        <dbReference type="Proteomes" id="UP000288216"/>
    </source>
</evidence>
<dbReference type="EMBL" id="BFAA01004156">
    <property type="protein sequence ID" value="GCB64977.1"/>
    <property type="molecule type" value="Genomic_DNA"/>
</dbReference>